<protein>
    <submittedName>
        <fullName evidence="1">Uncharacterized protein</fullName>
    </submittedName>
</protein>
<keyword evidence="2" id="KW-1185">Reference proteome</keyword>
<evidence type="ECO:0000313" key="1">
    <source>
        <dbReference type="EMBL" id="MBK6265136.1"/>
    </source>
</evidence>
<comment type="caution">
    <text evidence="1">The sequence shown here is derived from an EMBL/GenBank/DDBJ whole genome shotgun (WGS) entry which is preliminary data.</text>
</comment>
<dbReference type="RefSeq" id="WP_201430814.1">
    <property type="nucleotide sequence ID" value="NZ_JAEQBW010000003.1"/>
</dbReference>
<sequence length="341" mass="39804">MKYEELFAVSYHHEYYKSTRFRGFGMLASHSTERILKSYGVIIKESETGFTALFKEEKVGQSLLRNLKQRLQFRFFIVSRDRMWMNYSDIPGDLNDYGYWLTNMNDNPNDPTLLHKEEFLGQSDRVQFISSLADIQSQIADDTSVLIENMFGTVLFEGQSSELNEGIGEDYSDEPGYLKATAGGEVYEYYYKPRGIKQIIGMIDIVINPSGDENHNFNAILNSQYKVNINSRATTWRYNLINRDNYKYSDFKIYSGKDIVPTTAVEEKMMVNGDKAYYIETTAPIQLKERYSSYLELEMIKVESDRNVRKRINLPVPDINKVRMAKDADVYRAYSEMYIYF</sequence>
<dbReference type="Proteomes" id="UP000611723">
    <property type="component" value="Unassembled WGS sequence"/>
</dbReference>
<dbReference type="EMBL" id="JAEQBW010000003">
    <property type="protein sequence ID" value="MBK6265136.1"/>
    <property type="molecule type" value="Genomic_DNA"/>
</dbReference>
<gene>
    <name evidence="1" type="ORF">JKA74_08810</name>
</gene>
<reference evidence="1" key="1">
    <citation type="submission" date="2021-01" db="EMBL/GenBank/DDBJ databases">
        <title>Marivirga aurantiaca sp. nov., isolated from intertidal surface sediments.</title>
        <authorList>
            <person name="Zhang M."/>
        </authorList>
    </citation>
    <scope>NUCLEOTIDE SEQUENCE</scope>
    <source>
        <strain evidence="1">S37H4</strain>
    </source>
</reference>
<name>A0A935C7P2_9BACT</name>
<evidence type="ECO:0000313" key="2">
    <source>
        <dbReference type="Proteomes" id="UP000611723"/>
    </source>
</evidence>
<dbReference type="AlphaFoldDB" id="A0A935C7P2"/>
<organism evidence="1 2">
    <name type="scientific">Marivirga aurantiaca</name>
    <dbReference type="NCBI Taxonomy" id="2802615"/>
    <lineage>
        <taxon>Bacteria</taxon>
        <taxon>Pseudomonadati</taxon>
        <taxon>Bacteroidota</taxon>
        <taxon>Cytophagia</taxon>
        <taxon>Cytophagales</taxon>
        <taxon>Marivirgaceae</taxon>
        <taxon>Marivirga</taxon>
    </lineage>
</organism>
<accession>A0A935C7P2</accession>
<proteinExistence type="predicted"/>